<dbReference type="Pfam" id="PF26634">
    <property type="entry name" value="DUF8207"/>
    <property type="match status" value="1"/>
</dbReference>
<feature type="domain" description="DUF8207" evidence="1">
    <location>
        <begin position="147"/>
        <end position="249"/>
    </location>
</feature>
<reference evidence="2" key="1">
    <citation type="submission" date="2021-12" db="EMBL/GenBank/DDBJ databases">
        <authorList>
            <person name="King R."/>
        </authorList>
    </citation>
    <scope>NUCLEOTIDE SEQUENCE</scope>
</reference>
<dbReference type="EMBL" id="OU963863">
    <property type="protein sequence ID" value="CAH0384178.1"/>
    <property type="molecule type" value="Genomic_DNA"/>
</dbReference>
<dbReference type="PANTHER" id="PTHR35374">
    <property type="entry name" value="CYCLIN-DEPENDENT KINASE 11A-LIKE"/>
    <property type="match status" value="1"/>
</dbReference>
<dbReference type="Proteomes" id="UP001152759">
    <property type="component" value="Chromosome 2"/>
</dbReference>
<sequence length="311" mass="36179">MDVKEEIIKAADSIRKKYKLLRKDWIVKENESRKYFEPLVKPLQTLVDLTKTSDHNSEKPIISKQVNKKEEVKLLENFGVNKYQERESHNQKLSTPMDSVKKNLIWSHSGEDNLQNSISENWRKYSEHIGPVSNEYLTNLWRDKDGKFDTKFGVRIDANENTWRIGNVEIDFDKNDDIHIKDRIFSGTPGLFELLFKKLPNPHIYTKEDLNAYKEILLASNAHLQKYDKDKPIASSSGLKYRSIIQKIFSATGSGFLPVTNKKVDYIRWNDINELVERLFLLRTAQKAGHSGVEIEINSIEQELKEEGVIE</sequence>
<dbReference type="PANTHER" id="PTHR35374:SF1">
    <property type="entry name" value="PROTEIN KINASE DOMAIN-CONTAINING PROTEIN"/>
    <property type="match status" value="1"/>
</dbReference>
<evidence type="ECO:0000313" key="2">
    <source>
        <dbReference type="EMBL" id="CAH0384178.1"/>
    </source>
</evidence>
<accession>A0A9P0A498</accession>
<gene>
    <name evidence="2" type="ORF">BEMITA_LOCUS3548</name>
</gene>
<proteinExistence type="predicted"/>
<evidence type="ECO:0000313" key="3">
    <source>
        <dbReference type="Proteomes" id="UP001152759"/>
    </source>
</evidence>
<dbReference type="AlphaFoldDB" id="A0A9P0A498"/>
<name>A0A9P0A498_BEMTA</name>
<evidence type="ECO:0000259" key="1">
    <source>
        <dbReference type="Pfam" id="PF26634"/>
    </source>
</evidence>
<organism evidence="2 3">
    <name type="scientific">Bemisia tabaci</name>
    <name type="common">Sweetpotato whitefly</name>
    <name type="synonym">Aleurodes tabaci</name>
    <dbReference type="NCBI Taxonomy" id="7038"/>
    <lineage>
        <taxon>Eukaryota</taxon>
        <taxon>Metazoa</taxon>
        <taxon>Ecdysozoa</taxon>
        <taxon>Arthropoda</taxon>
        <taxon>Hexapoda</taxon>
        <taxon>Insecta</taxon>
        <taxon>Pterygota</taxon>
        <taxon>Neoptera</taxon>
        <taxon>Paraneoptera</taxon>
        <taxon>Hemiptera</taxon>
        <taxon>Sternorrhyncha</taxon>
        <taxon>Aleyrodoidea</taxon>
        <taxon>Aleyrodidae</taxon>
        <taxon>Aleyrodinae</taxon>
        <taxon>Bemisia</taxon>
    </lineage>
</organism>
<dbReference type="InterPro" id="IPR058520">
    <property type="entry name" value="DUF8207"/>
</dbReference>
<keyword evidence="3" id="KW-1185">Reference proteome</keyword>
<protein>
    <recommendedName>
        <fullName evidence="1">DUF8207 domain-containing protein</fullName>
    </recommendedName>
</protein>